<name>A0A0C5ASF4_9BBAC</name>
<dbReference type="InterPro" id="IPR007879">
    <property type="entry name" value="Baculo_p33"/>
</dbReference>
<dbReference type="Pfam" id="PF05214">
    <property type="entry name" value="Baculo_p33"/>
    <property type="match status" value="1"/>
</dbReference>
<dbReference type="GeneID" id="23632089"/>
<dbReference type="EMBL" id="MH170055">
    <property type="protein sequence ID" value="AXS01109.1"/>
    <property type="molecule type" value="Genomic_DNA"/>
</dbReference>
<dbReference type="KEGG" id="vg:23632089"/>
<protein>
    <submittedName>
        <fullName evidence="1">p33</fullName>
    </submittedName>
</protein>
<dbReference type="OrthoDB" id="8905at10239"/>
<accession>A0A0C5ASF4</accession>
<evidence type="ECO:0000313" key="2">
    <source>
        <dbReference type="EMBL" id="AXS01109.1"/>
    </source>
</evidence>
<reference evidence="1" key="1">
    <citation type="submission" date="2014-08" db="EMBL/GenBank/DDBJ databases">
        <authorList>
            <person name="Cuartas Otalora P.E."/>
            <person name="Barrera Cubillos G.P."/>
            <person name="Barreto Hernandez E."/>
            <person name="Belaich M.N."/>
            <person name="Ghiringhelli P.D."/>
            <person name="Villamizar Rivero L.F."/>
        </authorList>
    </citation>
    <scope>NUCLEOTIDE SEQUENCE</scope>
    <source>
        <strain evidence="1">VG008</strain>
    </source>
</reference>
<reference evidence="1 3" key="2">
    <citation type="journal article" date="2015" name="Viruses">
        <title>The complete sequence of the first Spodoptera frugiperda Betabaculovirus genome: a natural multiple recombinant virus.</title>
        <authorList>
            <person name="Cuartas P.E."/>
            <person name="Barrera G.P."/>
            <person name="Belaich M.N."/>
            <person name="Barreto E."/>
            <person name="Ghiringhelli P.D."/>
            <person name="Villamizar L.F."/>
        </authorList>
    </citation>
    <scope>NUCLEOTIDE SEQUENCE [LARGE SCALE GENOMIC DNA]</scope>
    <source>
        <strain evidence="1">VG008</strain>
    </source>
</reference>
<organism evidence="1 3">
    <name type="scientific">Spodoptera frugiperda granulovirus</name>
    <dbReference type="NCBI Taxonomy" id="307454"/>
    <lineage>
        <taxon>Viruses</taxon>
        <taxon>Viruses incertae sedis</taxon>
        <taxon>Naldaviricetes</taxon>
        <taxon>Lefavirales</taxon>
        <taxon>Baculoviridae</taxon>
        <taxon>Betabaculovirus</taxon>
        <taxon>Betabaculovirus spofrugiperdae</taxon>
    </lineage>
</organism>
<dbReference type="Proteomes" id="UP000201335">
    <property type="component" value="Segment"/>
</dbReference>
<reference evidence="2" key="3">
    <citation type="journal article" date="2018" name="PLoS ONE">
        <title>Genomic analysis of an Argentinean isolate of Spodoptera frugiperda granulovirus reveals that various baculoviruses code for Lef-7 proteins with three F-box domains.</title>
        <authorList>
            <person name="Ferrelli M.L."/>
            <person name="Pidre M.L."/>
            <person name="Ghiringhelli P.D."/>
            <person name="Torres S."/>
            <person name="Fabre M.L."/>
            <person name="Masson T."/>
            <person name="Cedola M.T."/>
            <person name="Sciocco-Cap A."/>
            <person name="Romanowski V."/>
        </authorList>
    </citation>
    <scope>NUCLEOTIDE SEQUENCE</scope>
    <source>
        <strain evidence="2">ARG</strain>
    </source>
</reference>
<dbReference type="EMBL" id="KM371112">
    <property type="protein sequence ID" value="AJK91747.1"/>
    <property type="molecule type" value="Genomic_DNA"/>
</dbReference>
<dbReference type="RefSeq" id="YP_009121872.1">
    <property type="nucleotide sequence ID" value="NC_026511.1"/>
</dbReference>
<proteinExistence type="predicted"/>
<sequence>MNSTSSSTLSLDTLVGLKVYKLRTRLIVDQRKSFQLLHTHTRAFIKYTTTTTMLAYTPLVKRYISSFQLFTFRILDMIRVAPAHKLKSLLYAEVGFLLRLNCILIYPESKDEQINRLLEWFQTLSDKLRLEDVKEAYIDTLQQLNLSLLDPQKYLFSFTTIWDTIHLMAYMGDAMVVKRDVVKHDTVMLYMQNLKWVFYNLFIVLFCPKCARHYLTANIFVYEIERVEVALYRERLGEPIIMVQEETRSMATKNCLMTHHLLYKSMQFHNHVNGYRPIQSNAPDMNNFQRMEWSVYKNMLGIV</sequence>
<evidence type="ECO:0000313" key="1">
    <source>
        <dbReference type="EMBL" id="AJK91747.1"/>
    </source>
</evidence>
<keyword evidence="3" id="KW-1185">Reference proteome</keyword>
<evidence type="ECO:0000313" key="3">
    <source>
        <dbReference type="Proteomes" id="UP000201335"/>
    </source>
</evidence>